<dbReference type="AlphaFoldDB" id="A0A1I7Z0Y6"/>
<reference evidence="2" key="1">
    <citation type="submission" date="2016-11" db="UniProtKB">
        <authorList>
            <consortium name="WormBaseParasite"/>
        </authorList>
    </citation>
    <scope>IDENTIFICATION</scope>
</reference>
<dbReference type="WBParaSite" id="L893_g21727.t1">
    <property type="protein sequence ID" value="L893_g21727.t1"/>
    <property type="gene ID" value="L893_g21727"/>
</dbReference>
<dbReference type="Proteomes" id="UP000095287">
    <property type="component" value="Unplaced"/>
</dbReference>
<sequence>MKKTTYFESFYLSNEPFMQTQRVYADCLEGGHDQNANLDGDVEAAGEEERAIEGERAQARNETLQAVVAETPRPQRQERQNPRIRYAENGHLMINEEEPSMLTCGIVSSTRFRARSIIF</sequence>
<evidence type="ECO:0000313" key="1">
    <source>
        <dbReference type="Proteomes" id="UP000095287"/>
    </source>
</evidence>
<proteinExistence type="predicted"/>
<accession>A0A1I7Z0Y6</accession>
<protein>
    <submittedName>
        <fullName evidence="2">Uncharacterized protein</fullName>
    </submittedName>
</protein>
<evidence type="ECO:0000313" key="2">
    <source>
        <dbReference type="WBParaSite" id="L893_g21727.t1"/>
    </source>
</evidence>
<keyword evidence="1" id="KW-1185">Reference proteome</keyword>
<name>A0A1I7Z0Y6_9BILA</name>
<organism evidence="1 2">
    <name type="scientific">Steinernema glaseri</name>
    <dbReference type="NCBI Taxonomy" id="37863"/>
    <lineage>
        <taxon>Eukaryota</taxon>
        <taxon>Metazoa</taxon>
        <taxon>Ecdysozoa</taxon>
        <taxon>Nematoda</taxon>
        <taxon>Chromadorea</taxon>
        <taxon>Rhabditida</taxon>
        <taxon>Tylenchina</taxon>
        <taxon>Panagrolaimomorpha</taxon>
        <taxon>Strongyloidoidea</taxon>
        <taxon>Steinernematidae</taxon>
        <taxon>Steinernema</taxon>
    </lineage>
</organism>